<dbReference type="GO" id="GO:0005634">
    <property type="term" value="C:nucleus"/>
    <property type="evidence" value="ECO:0007669"/>
    <property type="project" value="TreeGrafter"/>
</dbReference>
<feature type="compositionally biased region" description="Basic and acidic residues" evidence="1">
    <location>
        <begin position="1100"/>
        <end position="1112"/>
    </location>
</feature>
<gene>
    <name evidence="3" type="ORF">FOB60_005852</name>
</gene>
<comment type="caution">
    <text evidence="3">The sequence shown here is derived from an EMBL/GenBank/DDBJ whole genome shotgun (WGS) entry which is preliminary data.</text>
</comment>
<accession>A0A8X7NFR1</accession>
<protein>
    <submittedName>
        <fullName evidence="3">STAG domain family protein</fullName>
    </submittedName>
</protein>
<dbReference type="PANTHER" id="PTHR11199">
    <property type="entry name" value="STROMAL ANTIGEN"/>
    <property type="match status" value="1"/>
</dbReference>
<evidence type="ECO:0000313" key="4">
    <source>
        <dbReference type="Proteomes" id="UP000590412"/>
    </source>
</evidence>
<dbReference type="EMBL" id="JABWAB010000014">
    <property type="protein sequence ID" value="KAF6042653.1"/>
    <property type="molecule type" value="Genomic_DNA"/>
</dbReference>
<dbReference type="InterPro" id="IPR011989">
    <property type="entry name" value="ARM-like"/>
</dbReference>
<dbReference type="GO" id="GO:0000785">
    <property type="term" value="C:chromatin"/>
    <property type="evidence" value="ECO:0007669"/>
    <property type="project" value="TreeGrafter"/>
</dbReference>
<feature type="compositionally biased region" description="Basic residues" evidence="1">
    <location>
        <begin position="7"/>
        <end position="16"/>
    </location>
</feature>
<name>A0A8X7NFR1_CANPA</name>
<organism evidence="3 4">
    <name type="scientific">Candida parapsilosis</name>
    <name type="common">Yeast</name>
    <dbReference type="NCBI Taxonomy" id="5480"/>
    <lineage>
        <taxon>Eukaryota</taxon>
        <taxon>Fungi</taxon>
        <taxon>Dikarya</taxon>
        <taxon>Ascomycota</taxon>
        <taxon>Saccharomycotina</taxon>
        <taxon>Pichiomycetes</taxon>
        <taxon>Debaryomycetaceae</taxon>
        <taxon>Candida/Lodderomyces clade</taxon>
        <taxon>Candida</taxon>
    </lineage>
</organism>
<proteinExistence type="predicted"/>
<dbReference type="Pfam" id="PF08514">
    <property type="entry name" value="STAG"/>
    <property type="match status" value="1"/>
</dbReference>
<feature type="region of interest" description="Disordered" evidence="1">
    <location>
        <begin position="1004"/>
        <end position="1029"/>
    </location>
</feature>
<dbReference type="GO" id="GO:0008278">
    <property type="term" value="C:cohesin complex"/>
    <property type="evidence" value="ECO:0007669"/>
    <property type="project" value="TreeGrafter"/>
</dbReference>
<dbReference type="InterPro" id="IPR039662">
    <property type="entry name" value="Cohesin_Scc3/SA"/>
</dbReference>
<feature type="compositionally biased region" description="Acidic residues" evidence="1">
    <location>
        <begin position="22"/>
        <end position="31"/>
    </location>
</feature>
<dbReference type="GO" id="GO:0003682">
    <property type="term" value="F:chromatin binding"/>
    <property type="evidence" value="ECO:0007669"/>
    <property type="project" value="TreeGrafter"/>
</dbReference>
<dbReference type="InterPro" id="IPR020839">
    <property type="entry name" value="SCD"/>
</dbReference>
<dbReference type="AlphaFoldDB" id="A0A8X7NFR1"/>
<evidence type="ECO:0000313" key="3">
    <source>
        <dbReference type="EMBL" id="KAF6042653.1"/>
    </source>
</evidence>
<dbReference type="PANTHER" id="PTHR11199:SF0">
    <property type="entry name" value="LD34181P-RELATED"/>
    <property type="match status" value="1"/>
</dbReference>
<sequence length="1165" mass="135953">MSTTSRRSTRSRNKKTVHYDESSDVDQDEDAYIPSEQDKENAPNRVAKSANKRRKAASNNATTSKKQKTRFGAEQPHQRRNGKGSNTREPQLDDDWEENYLYQALSSPEINVLDLAQEWIETYEEEEFTSSSTDSSTIPLLINLILRSCGSFHLFQPHDLTNLESAESTVEEITLAFGNQSTHKFPFKLVPVFKKNVLSFFQHIIEISHEKGLLYPSYNQRRRCSSDDDDDDSVSKSSQLMSYLITWVTSLSTSAIRALRYTSTEISVVIQLELSKIGKSITTNVARSRKQLQKLTDERSTKYKTIKSTISNYESQLETLNEYFEDIASTVVSQRYKDFDPQIRLIVVKYLIDTVITFPSYFCQSQFLKYFGWLLSDPVNHVRNEITRDLLKLYKLNKNEDIVHGLTQFSSKFKPQFIAMCEVDIDSNVRTNCCGILTEMIKMGFLDGEDRHSVIKSFPFDSLTKLKLQNEFVKFVQSATEENVSQILEKNQLVLERGKFVLRDHDVRDILLIKVLIQELSFLVQQQKPLAVIFQSVGMSQVYATRLRLFLDYLLTDIADLRKEKSEADEDNVEMDDPDLDEIRQLIQLDDLEKLTLLEAIHGLIKATMMKKTGKNGGASREEEEEIKSTIITQFIDYIPKLQSFCSKSNNRYKIFISIWQDLIDDKHNSIFNYYIKLDKLDEYEAMIMSVLQYYYEFSLVDEFQPFFEKLFNSRGLTESIKFEIQRIVNELVENTTVYLRDNHEEEQEQNEMIDTSIDMDRDFILWTNRQKHVIKLCREVSILVQKIKLVGNYVNIANLEKIDDLVYQFNNRIFNKFDLNVVLNQWKHNFILQLPKFAEAFISIIELVFVIGGWKFEKLIDIPQQDQHQIDVELELEMIGDVVCNLIRYIDEMKELNNGNDHTKEDLHQLVAFRCQLIYQYINLIISFRLFYIKFHDDNNFKHFKAYFRSNKSVIMIKQDLQMELLETYLIKEMQLASILGIQLERDDEEGVHYEEYVEEELQKETVSSEDDEDAASYDDEKRQRREKQQRLQKAKLEQLKQDKTWQLEKDLSVYTLKLISLMKLQLISNDIYQRLQKNAGKLGEVYYKLIEQEKVVVGGHDDRPSDEQARNGDASTDLDIDIGDGADNTEAGGNDMSRDGEDEDVDGDNEQDVSMDLQLELVM</sequence>
<evidence type="ECO:0000256" key="1">
    <source>
        <dbReference type="SAM" id="MobiDB-lite"/>
    </source>
</evidence>
<dbReference type="PROSITE" id="PS51425">
    <property type="entry name" value="SCD"/>
    <property type="match status" value="1"/>
</dbReference>
<dbReference type="InterPro" id="IPR016024">
    <property type="entry name" value="ARM-type_fold"/>
</dbReference>
<feature type="compositionally biased region" description="Basic and acidic residues" evidence="1">
    <location>
        <begin position="1020"/>
        <end position="1029"/>
    </location>
</feature>
<feature type="region of interest" description="Disordered" evidence="1">
    <location>
        <begin position="1100"/>
        <end position="1165"/>
    </location>
</feature>
<dbReference type="Pfam" id="PF21767">
    <property type="entry name" value="SCC3_C"/>
    <property type="match status" value="1"/>
</dbReference>
<dbReference type="InterPro" id="IPR013721">
    <property type="entry name" value="STAG"/>
</dbReference>
<dbReference type="Pfam" id="PF21581">
    <property type="entry name" value="SCD"/>
    <property type="match status" value="1"/>
</dbReference>
<reference evidence="3" key="1">
    <citation type="submission" date="2020-03" db="EMBL/GenBank/DDBJ databases">
        <title>FDA dAtabase for Regulatory Grade micrObial Sequences (FDA-ARGOS): Supporting development and validation of Infectious Disease Dx tests.</title>
        <authorList>
            <person name="Campos J."/>
            <person name="Goldberg B."/>
            <person name="Tallon L."/>
            <person name="Sadzewicz L."/>
            <person name="Vavikolanu K."/>
            <person name="Mehta A."/>
            <person name="Aluvathingal J."/>
            <person name="Nadendla S."/>
            <person name="Nandy P."/>
            <person name="Geyer C."/>
            <person name="Yan Y."/>
            <person name="Sichtig H."/>
        </authorList>
    </citation>
    <scope>NUCLEOTIDE SEQUENCE [LARGE SCALE GENOMIC DNA]</scope>
    <source>
        <strain evidence="3">FDAARGOS_652</strain>
    </source>
</reference>
<dbReference type="Proteomes" id="UP000590412">
    <property type="component" value="Unassembled WGS sequence"/>
</dbReference>
<dbReference type="OrthoDB" id="498590at2759"/>
<dbReference type="InterPro" id="IPR048610">
    <property type="entry name" value="SCC3_C"/>
</dbReference>
<dbReference type="Gene3D" id="1.25.10.10">
    <property type="entry name" value="Leucine-rich Repeat Variant"/>
    <property type="match status" value="1"/>
</dbReference>
<evidence type="ECO:0000259" key="2">
    <source>
        <dbReference type="PROSITE" id="PS51425"/>
    </source>
</evidence>
<feature type="domain" description="SCD" evidence="2">
    <location>
        <begin position="332"/>
        <end position="420"/>
    </location>
</feature>
<dbReference type="SUPFAM" id="SSF48371">
    <property type="entry name" value="ARM repeat"/>
    <property type="match status" value="1"/>
</dbReference>
<dbReference type="GO" id="GO:0007062">
    <property type="term" value="P:sister chromatid cohesion"/>
    <property type="evidence" value="ECO:0007669"/>
    <property type="project" value="UniProtKB-ARBA"/>
</dbReference>
<feature type="region of interest" description="Disordered" evidence="1">
    <location>
        <begin position="1"/>
        <end position="93"/>
    </location>
</feature>
<feature type="compositionally biased region" description="Acidic residues" evidence="1">
    <location>
        <begin position="1142"/>
        <end position="1155"/>
    </location>
</feature>
<feature type="compositionally biased region" description="Acidic residues" evidence="1">
    <location>
        <begin position="1006"/>
        <end position="1019"/>
    </location>
</feature>